<reference evidence="2 3" key="1">
    <citation type="submission" date="2024-09" db="EMBL/GenBank/DDBJ databases">
        <title>Rethinking Asexuality: The Enigmatic Case of Functional Sexual Genes in Lepraria (Stereocaulaceae).</title>
        <authorList>
            <person name="Doellman M."/>
            <person name="Sun Y."/>
            <person name="Barcenas-Pena A."/>
            <person name="Lumbsch H.T."/>
            <person name="Grewe F."/>
        </authorList>
    </citation>
    <scope>NUCLEOTIDE SEQUENCE [LARGE SCALE GENOMIC DNA]</scope>
    <source>
        <strain evidence="2 3">Grewe 0041</strain>
    </source>
</reference>
<dbReference type="InterPro" id="IPR025337">
    <property type="entry name" value="Questin_oxidase-like"/>
</dbReference>
<evidence type="ECO:0000256" key="1">
    <source>
        <dbReference type="ARBA" id="ARBA00023002"/>
    </source>
</evidence>
<dbReference type="Proteomes" id="UP001590951">
    <property type="component" value="Unassembled WGS sequence"/>
</dbReference>
<name>A0ABR4BFY2_9LECA</name>
<protein>
    <recommendedName>
        <fullName evidence="4">Oxidoreductase AflY</fullName>
    </recommendedName>
</protein>
<accession>A0ABR4BFY2</accession>
<evidence type="ECO:0000313" key="2">
    <source>
        <dbReference type="EMBL" id="KAL2056742.1"/>
    </source>
</evidence>
<proteinExistence type="predicted"/>
<dbReference type="EMBL" id="JBHFEH010000007">
    <property type="protein sequence ID" value="KAL2056742.1"/>
    <property type="molecule type" value="Genomic_DNA"/>
</dbReference>
<organism evidence="2 3">
    <name type="scientific">Lepraria finkii</name>
    <dbReference type="NCBI Taxonomy" id="1340010"/>
    <lineage>
        <taxon>Eukaryota</taxon>
        <taxon>Fungi</taxon>
        <taxon>Dikarya</taxon>
        <taxon>Ascomycota</taxon>
        <taxon>Pezizomycotina</taxon>
        <taxon>Lecanoromycetes</taxon>
        <taxon>OSLEUM clade</taxon>
        <taxon>Lecanoromycetidae</taxon>
        <taxon>Lecanorales</taxon>
        <taxon>Lecanorineae</taxon>
        <taxon>Stereocaulaceae</taxon>
        <taxon>Lepraria</taxon>
    </lineage>
</organism>
<dbReference type="Pfam" id="PF14027">
    <property type="entry name" value="Questin_oxidase"/>
    <property type="match status" value="1"/>
</dbReference>
<dbReference type="PANTHER" id="PTHR35870:SF1">
    <property type="entry name" value="PROTEIN, PUTATIVE (AFU_ORTHOLOGUE AFUA_5G03330)-RELATED"/>
    <property type="match status" value="1"/>
</dbReference>
<gene>
    <name evidence="2" type="ORF">ABVK25_003137</name>
</gene>
<evidence type="ECO:0008006" key="4">
    <source>
        <dbReference type="Google" id="ProtNLM"/>
    </source>
</evidence>
<comment type="caution">
    <text evidence="2">The sequence shown here is derived from an EMBL/GenBank/DDBJ whole genome shotgun (WGS) entry which is preliminary data.</text>
</comment>
<sequence length="495" mass="56552">MGSLGENENGWSYNVVSNGKLIIENLGLLPEFHLDPIETPGICHVPNLTRESAETVSKLLQENHTSYHIFLLPEHDKGSHLHNHIVHHDLTLWSLGASPEQLREHHHRNTLYQQKPYKAAEPGTVKDMTRIYSFKKHLGNEYYYQDYVHFFENEISTMGYQTVLQKYLVGGDEIADDILPRMWMGYVHSIMHVGLALEFNQMKILAEGFAQACVHHDYWYTEFLHKAEADAKRALYPALSLSEAIDEARADPVIRGCSSVDYQRQFEGEGKDRKFVMRKEMIKDGVCGNASVELGSVAARYRVDPNDLERATAELINTAVHTAAASQYPPHECRVDFFLMHGTNASVWHSAFLREPSLTNAQKARLLEYTGRVILMLYAGMGCPSPKMDWLMSQKPKDQLDDWTKVFERACKHEDDEHMSKLVRWMAHGREISEKWDHLPEFRMKQDMFLPAANAALDSATANGGKPMDGILHFDFVRGAAWPEAWESVPVRSEK</sequence>
<keyword evidence="1" id="KW-0560">Oxidoreductase</keyword>
<dbReference type="PANTHER" id="PTHR35870">
    <property type="entry name" value="PROTEIN, PUTATIVE (AFU_ORTHOLOGUE AFUA_5G03330)-RELATED"/>
    <property type="match status" value="1"/>
</dbReference>
<keyword evidence="3" id="KW-1185">Reference proteome</keyword>
<evidence type="ECO:0000313" key="3">
    <source>
        <dbReference type="Proteomes" id="UP001590951"/>
    </source>
</evidence>